<name>A0A0F8X2F6_9ZZZZ</name>
<dbReference type="PANTHER" id="PTHR12526">
    <property type="entry name" value="GLYCOSYLTRANSFERASE"/>
    <property type="match status" value="1"/>
</dbReference>
<dbReference type="GO" id="GO:0016757">
    <property type="term" value="F:glycosyltransferase activity"/>
    <property type="evidence" value="ECO:0007669"/>
    <property type="project" value="InterPro"/>
</dbReference>
<dbReference type="Gene3D" id="3.40.50.2000">
    <property type="entry name" value="Glycogen Phosphorylase B"/>
    <property type="match status" value="2"/>
</dbReference>
<evidence type="ECO:0000259" key="2">
    <source>
        <dbReference type="Pfam" id="PF13477"/>
    </source>
</evidence>
<evidence type="ECO:0000259" key="1">
    <source>
        <dbReference type="Pfam" id="PF00534"/>
    </source>
</evidence>
<accession>A0A0F8X2F6</accession>
<feature type="domain" description="Glycosyl transferase family 1" evidence="1">
    <location>
        <begin position="139"/>
        <end position="308"/>
    </location>
</feature>
<feature type="domain" description="Glycosyltransferase subfamily 4-like N-terminal" evidence="2">
    <location>
        <begin position="6"/>
        <end position="87"/>
    </location>
</feature>
<dbReference type="PANTHER" id="PTHR12526:SF638">
    <property type="entry name" value="SPORE COAT PROTEIN SA"/>
    <property type="match status" value="1"/>
</dbReference>
<comment type="caution">
    <text evidence="3">The sequence shown here is derived from an EMBL/GenBank/DDBJ whole genome shotgun (WGS) entry which is preliminary data.</text>
</comment>
<proteinExistence type="predicted"/>
<dbReference type="AlphaFoldDB" id="A0A0F8X2F6"/>
<feature type="non-terminal residue" evidence="3">
    <location>
        <position position="1"/>
    </location>
</feature>
<reference evidence="3" key="1">
    <citation type="journal article" date="2015" name="Nature">
        <title>Complex archaea that bridge the gap between prokaryotes and eukaryotes.</title>
        <authorList>
            <person name="Spang A."/>
            <person name="Saw J.H."/>
            <person name="Jorgensen S.L."/>
            <person name="Zaremba-Niedzwiedzka K."/>
            <person name="Martijn J."/>
            <person name="Lind A.E."/>
            <person name="van Eijk R."/>
            <person name="Schleper C."/>
            <person name="Guy L."/>
            <person name="Ettema T.J."/>
        </authorList>
    </citation>
    <scope>NUCLEOTIDE SEQUENCE</scope>
</reference>
<gene>
    <name evidence="3" type="ORF">LCGC14_2995750</name>
</gene>
<organism evidence="3">
    <name type="scientific">marine sediment metagenome</name>
    <dbReference type="NCBI Taxonomy" id="412755"/>
    <lineage>
        <taxon>unclassified sequences</taxon>
        <taxon>metagenomes</taxon>
        <taxon>ecological metagenomes</taxon>
    </lineage>
</organism>
<dbReference type="Pfam" id="PF13477">
    <property type="entry name" value="Glyco_trans_4_2"/>
    <property type="match status" value="1"/>
</dbReference>
<sequence length="331" mass="37719">VEMSRYLSPIKDIKYLWRLFKIIKKERFDVVITFATKPNIYGAPAARLAGVPKIAVAVRGLGRTFQLPQNIKSKILQEIVSIMLRFSFWCSTFVWFTNPGEEKFCLENHMLTQDKTVLTVNAIDVRYFSVEAVLPGKIESLRKEFDISESNKVVIMVARLVWSKGIREFAEAAEILRKRFPDLRFLLVAPLETGSSQAVPESYIRKIENCANFTWIEFRKDIRDLYALADLAVLPSYYKEGGYPRALLEPMAMGKPVIAADTPDCRAPVEPGKNGFLVPPRDSVALAQRIEQIITNPVLIKTFGQYSKIKVNKEYDDRMVAKKIIQHIGLV</sequence>
<evidence type="ECO:0008006" key="4">
    <source>
        <dbReference type="Google" id="ProtNLM"/>
    </source>
</evidence>
<dbReference type="SUPFAM" id="SSF53756">
    <property type="entry name" value="UDP-Glycosyltransferase/glycogen phosphorylase"/>
    <property type="match status" value="1"/>
</dbReference>
<dbReference type="EMBL" id="LAZR01061584">
    <property type="protein sequence ID" value="KKK63292.1"/>
    <property type="molecule type" value="Genomic_DNA"/>
</dbReference>
<dbReference type="InterPro" id="IPR001296">
    <property type="entry name" value="Glyco_trans_1"/>
</dbReference>
<dbReference type="InterPro" id="IPR028098">
    <property type="entry name" value="Glyco_trans_4-like_N"/>
</dbReference>
<dbReference type="Pfam" id="PF00534">
    <property type="entry name" value="Glycos_transf_1"/>
    <property type="match status" value="1"/>
</dbReference>
<evidence type="ECO:0000313" key="3">
    <source>
        <dbReference type="EMBL" id="KKK63292.1"/>
    </source>
</evidence>
<protein>
    <recommendedName>
        <fullName evidence="4">Glycosyl transferase family 1 domain-containing protein</fullName>
    </recommendedName>
</protein>
<dbReference type="CDD" id="cd03808">
    <property type="entry name" value="GT4_CapM-like"/>
    <property type="match status" value="1"/>
</dbReference>